<protein>
    <submittedName>
        <fullName evidence="1">Uncharacterized protein</fullName>
    </submittedName>
</protein>
<sequence>MPNSNSACQPPYSACEECFGPAADLPRFLYLVGPPPINQVLEGGGLGYAWTTSSGAGWPHAFDCLTT</sequence>
<dbReference type="RefSeq" id="WP_145178651.1">
    <property type="nucleotide sequence ID" value="NZ_CP037422.1"/>
</dbReference>
<proteinExistence type="predicted"/>
<name>A0A517WZT1_9PLAN</name>
<dbReference type="AlphaFoldDB" id="A0A517WZT1"/>
<accession>A0A517WZT1</accession>
<keyword evidence="2" id="KW-1185">Reference proteome</keyword>
<organism evidence="1 2">
    <name type="scientific">Gimesia aquarii</name>
    <dbReference type="NCBI Taxonomy" id="2527964"/>
    <lineage>
        <taxon>Bacteria</taxon>
        <taxon>Pseudomonadati</taxon>
        <taxon>Planctomycetota</taxon>
        <taxon>Planctomycetia</taxon>
        <taxon>Planctomycetales</taxon>
        <taxon>Planctomycetaceae</taxon>
        <taxon>Gimesia</taxon>
    </lineage>
</organism>
<evidence type="ECO:0000313" key="2">
    <source>
        <dbReference type="Proteomes" id="UP000318384"/>
    </source>
</evidence>
<gene>
    <name evidence="1" type="ORF">V202x_41710</name>
</gene>
<evidence type="ECO:0000313" key="1">
    <source>
        <dbReference type="EMBL" id="QDU10759.1"/>
    </source>
</evidence>
<reference evidence="1 2" key="1">
    <citation type="submission" date="2019-03" db="EMBL/GenBank/DDBJ databases">
        <title>Deep-cultivation of Planctomycetes and their phenomic and genomic characterization uncovers novel biology.</title>
        <authorList>
            <person name="Wiegand S."/>
            <person name="Jogler M."/>
            <person name="Boedeker C."/>
            <person name="Pinto D."/>
            <person name="Vollmers J."/>
            <person name="Rivas-Marin E."/>
            <person name="Kohn T."/>
            <person name="Peeters S.H."/>
            <person name="Heuer A."/>
            <person name="Rast P."/>
            <person name="Oberbeckmann S."/>
            <person name="Bunk B."/>
            <person name="Jeske O."/>
            <person name="Meyerdierks A."/>
            <person name="Storesund J.E."/>
            <person name="Kallscheuer N."/>
            <person name="Luecker S."/>
            <person name="Lage O.M."/>
            <person name="Pohl T."/>
            <person name="Merkel B.J."/>
            <person name="Hornburger P."/>
            <person name="Mueller R.-W."/>
            <person name="Bruemmer F."/>
            <person name="Labrenz M."/>
            <person name="Spormann A.M."/>
            <person name="Op den Camp H."/>
            <person name="Overmann J."/>
            <person name="Amann R."/>
            <person name="Jetten M.S.M."/>
            <person name="Mascher T."/>
            <person name="Medema M.H."/>
            <person name="Devos D.P."/>
            <person name="Kaster A.-K."/>
            <person name="Ovreas L."/>
            <person name="Rohde M."/>
            <person name="Galperin M.Y."/>
            <person name="Jogler C."/>
        </authorList>
    </citation>
    <scope>NUCLEOTIDE SEQUENCE [LARGE SCALE GENOMIC DNA]</scope>
    <source>
        <strain evidence="1 2">V202</strain>
    </source>
</reference>
<dbReference type="Proteomes" id="UP000318384">
    <property type="component" value="Chromosome"/>
</dbReference>
<dbReference type="EMBL" id="CP037422">
    <property type="protein sequence ID" value="QDU10759.1"/>
    <property type="molecule type" value="Genomic_DNA"/>
</dbReference>